<dbReference type="STRING" id="6280.A0A0N4T006"/>
<sequence>MISSEISSGRYELEERPYTLIQIFRVGRRMGDCSTVNIGGTLRRATCFPRVLADRPKIEDVERVAFCFLLFFDDKAHYFVTNCCASVVDISNQYPQQITQSATEKMTDFAEVDKAIDDNPKVVYEQLKEIYDSSEEIKTNIDLLWRLGKACFLWANTLQKKDPKKKLLILEGRTYATSAYTIDENNAEALRWAAILIGSATDFLGPKEKIEQGKIFKAYLDRAIKMQSTEYSLLHSRGRFSYEVANLTWIEKRLCSALFSEVPHGTIDEALSDFLEAEKYSPFAWPENLLYIARCYAVMKNKELAKKYLEKVEMIEHLDEAEAEALIEVKAVVSKLR</sequence>
<gene>
    <name evidence="1" type="ORF">BPAG_LOCUS1402</name>
</gene>
<dbReference type="AlphaFoldDB" id="A0A0N4T006"/>
<dbReference type="SUPFAM" id="SSF48452">
    <property type="entry name" value="TPR-like"/>
    <property type="match status" value="1"/>
</dbReference>
<dbReference type="PANTHER" id="PTHR16056:SF20">
    <property type="entry name" value="C2H2-TYPE DOMAIN-CONTAINING PROTEIN-RELATED"/>
    <property type="match status" value="1"/>
</dbReference>
<organism evidence="3">
    <name type="scientific">Brugia pahangi</name>
    <name type="common">Filarial nematode worm</name>
    <dbReference type="NCBI Taxonomy" id="6280"/>
    <lineage>
        <taxon>Eukaryota</taxon>
        <taxon>Metazoa</taxon>
        <taxon>Ecdysozoa</taxon>
        <taxon>Nematoda</taxon>
        <taxon>Chromadorea</taxon>
        <taxon>Rhabditida</taxon>
        <taxon>Spirurina</taxon>
        <taxon>Spiruromorpha</taxon>
        <taxon>Filarioidea</taxon>
        <taxon>Onchocercidae</taxon>
        <taxon>Brugia</taxon>
    </lineage>
</organism>
<evidence type="ECO:0000313" key="3">
    <source>
        <dbReference type="WBParaSite" id="BPAG_0000140101-mRNA-1"/>
    </source>
</evidence>
<reference evidence="1 2" key="2">
    <citation type="submission" date="2018-11" db="EMBL/GenBank/DDBJ databases">
        <authorList>
            <consortium name="Pathogen Informatics"/>
        </authorList>
    </citation>
    <scope>NUCLEOTIDE SEQUENCE [LARGE SCALE GENOMIC DNA]</scope>
</reference>
<dbReference type="GO" id="GO:0005739">
    <property type="term" value="C:mitochondrion"/>
    <property type="evidence" value="ECO:0007669"/>
    <property type="project" value="TreeGrafter"/>
</dbReference>
<dbReference type="InterPro" id="IPR011990">
    <property type="entry name" value="TPR-like_helical_dom_sf"/>
</dbReference>
<dbReference type="GO" id="GO:0008017">
    <property type="term" value="F:microtubule binding"/>
    <property type="evidence" value="ECO:0007669"/>
    <property type="project" value="TreeGrafter"/>
</dbReference>
<keyword evidence="2" id="KW-1185">Reference proteome</keyword>
<reference evidence="3" key="1">
    <citation type="submission" date="2017-02" db="UniProtKB">
        <authorList>
            <consortium name="WormBaseParasite"/>
        </authorList>
    </citation>
    <scope>IDENTIFICATION</scope>
</reference>
<protein>
    <submittedName>
        <fullName evidence="3">Regulator of microtubule dynamics protein 1</fullName>
    </submittedName>
</protein>
<dbReference type="InterPro" id="IPR049039">
    <property type="entry name" value="RMD1-3_a_helical_rpt"/>
</dbReference>
<dbReference type="Pfam" id="PF21033">
    <property type="entry name" value="RMD1-3"/>
    <property type="match status" value="1"/>
</dbReference>
<dbReference type="GO" id="GO:0097431">
    <property type="term" value="C:mitotic spindle pole"/>
    <property type="evidence" value="ECO:0007669"/>
    <property type="project" value="TreeGrafter"/>
</dbReference>
<dbReference type="EMBL" id="UZAD01000106">
    <property type="protein sequence ID" value="VDN82588.1"/>
    <property type="molecule type" value="Genomic_DNA"/>
</dbReference>
<evidence type="ECO:0000313" key="1">
    <source>
        <dbReference type="EMBL" id="VDN82588.1"/>
    </source>
</evidence>
<name>A0A0N4T006_BRUPA</name>
<evidence type="ECO:0000313" key="2">
    <source>
        <dbReference type="Proteomes" id="UP000278627"/>
    </source>
</evidence>
<accession>A0A0N4T006</accession>
<dbReference type="Gene3D" id="1.25.40.10">
    <property type="entry name" value="Tetratricopeptide repeat domain"/>
    <property type="match status" value="1"/>
</dbReference>
<dbReference type="GO" id="GO:0005876">
    <property type="term" value="C:spindle microtubule"/>
    <property type="evidence" value="ECO:0007669"/>
    <property type="project" value="TreeGrafter"/>
</dbReference>
<proteinExistence type="predicted"/>
<dbReference type="Proteomes" id="UP000278627">
    <property type="component" value="Unassembled WGS sequence"/>
</dbReference>
<dbReference type="WBParaSite" id="BPAG_0000140101-mRNA-1">
    <property type="protein sequence ID" value="BPAG_0000140101-mRNA-1"/>
    <property type="gene ID" value="BPAG_0000140101"/>
</dbReference>
<dbReference type="PANTHER" id="PTHR16056">
    <property type="entry name" value="REGULATOR OF MICROTUBULE DYNAMICS PROTEIN"/>
    <property type="match status" value="1"/>
</dbReference>